<feature type="transmembrane region" description="Helical" evidence="1">
    <location>
        <begin position="33"/>
        <end position="53"/>
    </location>
</feature>
<keyword evidence="1" id="KW-0472">Membrane</keyword>
<dbReference type="OrthoDB" id="202254at2157"/>
<organism evidence="2 3">
    <name type="scientific">Halobaculum gomorrense</name>
    <dbReference type="NCBI Taxonomy" id="43928"/>
    <lineage>
        <taxon>Archaea</taxon>
        <taxon>Methanobacteriati</taxon>
        <taxon>Methanobacteriota</taxon>
        <taxon>Stenosarchaea group</taxon>
        <taxon>Halobacteria</taxon>
        <taxon>Halobacteriales</taxon>
        <taxon>Haloferacaceae</taxon>
        <taxon>Halobaculum</taxon>
    </lineage>
</organism>
<dbReference type="STRING" id="43928.SAMN05443636_0988"/>
<feature type="transmembrane region" description="Helical" evidence="1">
    <location>
        <begin position="292"/>
        <end position="315"/>
    </location>
</feature>
<dbReference type="Pfam" id="PF25927">
    <property type="entry name" value="DUF7972"/>
    <property type="match status" value="1"/>
</dbReference>
<evidence type="ECO:0000313" key="3">
    <source>
        <dbReference type="Proteomes" id="UP000184357"/>
    </source>
</evidence>
<evidence type="ECO:0000256" key="1">
    <source>
        <dbReference type="SAM" id="Phobius"/>
    </source>
</evidence>
<name>A0A1M5MEB7_9EURY</name>
<accession>A0A1M5MEB7</accession>
<reference evidence="2 3" key="1">
    <citation type="submission" date="2016-11" db="EMBL/GenBank/DDBJ databases">
        <authorList>
            <person name="Jaros S."/>
            <person name="Januszkiewicz K."/>
            <person name="Wedrychowicz H."/>
        </authorList>
    </citation>
    <scope>NUCLEOTIDE SEQUENCE [LARGE SCALE GENOMIC DNA]</scope>
    <source>
        <strain evidence="2 3">DSM 9297</strain>
    </source>
</reference>
<proteinExistence type="predicted"/>
<dbReference type="AlphaFoldDB" id="A0A1M5MEB7"/>
<evidence type="ECO:0000313" key="2">
    <source>
        <dbReference type="EMBL" id="SHG75744.1"/>
    </source>
</evidence>
<protein>
    <submittedName>
        <fullName evidence="2">Uncharacterized protein</fullName>
    </submittedName>
</protein>
<keyword evidence="3" id="KW-1185">Reference proteome</keyword>
<dbReference type="EMBL" id="FQWV01000002">
    <property type="protein sequence ID" value="SHG75744.1"/>
    <property type="molecule type" value="Genomic_DNA"/>
</dbReference>
<dbReference type="Proteomes" id="UP000184357">
    <property type="component" value="Unassembled WGS sequence"/>
</dbReference>
<keyword evidence="1" id="KW-0812">Transmembrane</keyword>
<gene>
    <name evidence="2" type="ORF">SAMN05443636_0988</name>
</gene>
<feature type="transmembrane region" description="Helical" evidence="1">
    <location>
        <begin position="259"/>
        <end position="277"/>
    </location>
</feature>
<dbReference type="RefSeq" id="WP_073307283.1">
    <property type="nucleotide sequence ID" value="NZ_FQWV01000002.1"/>
</dbReference>
<keyword evidence="1" id="KW-1133">Transmembrane helix</keyword>
<sequence>MTDDSDQPSDRLRERAEESRWKLWLLLEADRRLVVAGFVAAVFAVVLASGLLYPPAEGSIRTSDSIDTVFQGFLTATITGVTLVLTLNQLVLSQELGAVGDQRERMRGAMEFREDVADLIDAPVSPARPAQLLRALVQVSADRAREVREAAARTGDDAATEAVDDLTASLVGNAETVSAGLDDARFGEFDVISSALNFNYSWKVFAGNRIRAEYGDVLDEEGREALDRLTETLELFGPAREHFKTLYFQWELINLSRSILTWAIPALLVSVFMIAFFNDATYSYTPFGVETLVPVVATAATVATLPFLVLIAYILRIATVTKHTLSIGPFILRETDEVSEIEWEG</sequence>
<dbReference type="InterPro" id="IPR058278">
    <property type="entry name" value="DUF7972"/>
</dbReference>